<keyword evidence="3" id="KW-1003">Cell membrane</keyword>
<evidence type="ECO:0000313" key="10">
    <source>
        <dbReference type="Proteomes" id="UP000185936"/>
    </source>
</evidence>
<comment type="subcellular location">
    <subcellularLocation>
        <location evidence="1 7">Cell membrane</location>
        <topology evidence="1 7">Multi-pass membrane protein</topology>
    </subcellularLocation>
</comment>
<keyword evidence="10" id="KW-1185">Reference proteome</keyword>
<feature type="transmembrane region" description="Helical" evidence="7">
    <location>
        <begin position="236"/>
        <end position="256"/>
    </location>
</feature>
<dbReference type="GO" id="GO:0015416">
    <property type="term" value="F:ABC-type phosphonate transporter activity"/>
    <property type="evidence" value="ECO:0007669"/>
    <property type="project" value="InterPro"/>
</dbReference>
<dbReference type="CDD" id="cd06261">
    <property type="entry name" value="TM_PBP2"/>
    <property type="match status" value="1"/>
</dbReference>
<feature type="domain" description="ABC transmembrane type-1" evidence="8">
    <location>
        <begin position="74"/>
        <end position="257"/>
    </location>
</feature>
<evidence type="ECO:0000256" key="2">
    <source>
        <dbReference type="ARBA" id="ARBA00022448"/>
    </source>
</evidence>
<dbReference type="AlphaFoldDB" id="A0A1N7GKZ4"/>
<evidence type="ECO:0000256" key="5">
    <source>
        <dbReference type="ARBA" id="ARBA00022989"/>
    </source>
</evidence>
<keyword evidence="6 7" id="KW-0472">Membrane</keyword>
<dbReference type="PANTHER" id="PTHR30043:SF1">
    <property type="entry name" value="ABC TRANSPORT SYSTEM PERMEASE PROTEIN P69"/>
    <property type="match status" value="1"/>
</dbReference>
<dbReference type="SUPFAM" id="SSF161098">
    <property type="entry name" value="MetI-like"/>
    <property type="match status" value="1"/>
</dbReference>
<feature type="transmembrane region" description="Helical" evidence="7">
    <location>
        <begin position="78"/>
        <end position="100"/>
    </location>
</feature>
<dbReference type="InterPro" id="IPR005769">
    <property type="entry name" value="PhnE/PtxC"/>
</dbReference>
<comment type="similarity">
    <text evidence="7">Belongs to the binding-protein-dependent transport system permease family.</text>
</comment>
<organism evidence="9 10">
    <name type="scientific">Natronorubrum thiooxidans</name>
    <dbReference type="NCBI Taxonomy" id="308853"/>
    <lineage>
        <taxon>Archaea</taxon>
        <taxon>Methanobacteriati</taxon>
        <taxon>Methanobacteriota</taxon>
        <taxon>Stenosarchaea group</taxon>
        <taxon>Halobacteria</taxon>
        <taxon>Halobacteriales</taxon>
        <taxon>Natrialbaceae</taxon>
        <taxon>Natronorubrum</taxon>
    </lineage>
</organism>
<protein>
    <submittedName>
        <fullName evidence="9">Phosphonate transport system permease protein</fullName>
    </submittedName>
</protein>
<proteinExistence type="inferred from homology"/>
<dbReference type="NCBIfam" id="TIGR01097">
    <property type="entry name" value="PhnE"/>
    <property type="match status" value="1"/>
</dbReference>
<evidence type="ECO:0000259" key="8">
    <source>
        <dbReference type="PROSITE" id="PS50928"/>
    </source>
</evidence>
<sequence>MAVETGRSWQRHGTQRRIKRLLAALVATATVVGSWLWLELDLQYITSSPPELLDLAVRMYPPAWAYAPDIVMPLIETIHIAVVGTILAVMMSVPVAFLAARNTTPNDLTYALGKLIVTTSRSVHTIIWAMLFTVMFGPGAFAGMVAIAVRSIGFVGKLLGEEIEEISFDQVEAIKATGGSTFQVLLYGVIPQIKPALVGISIYRWDINVRGATILGVVGAGGIGVELFDAVDAFQWSNVAMILIAILGIVLLSEIVSARARAMTR</sequence>
<dbReference type="InterPro" id="IPR035906">
    <property type="entry name" value="MetI-like_sf"/>
</dbReference>
<keyword evidence="4 7" id="KW-0812">Transmembrane</keyword>
<evidence type="ECO:0000256" key="4">
    <source>
        <dbReference type="ARBA" id="ARBA00022692"/>
    </source>
</evidence>
<keyword evidence="5 7" id="KW-1133">Transmembrane helix</keyword>
<dbReference type="STRING" id="308853.SAMN05421752_1136"/>
<name>A0A1N7GKZ4_9EURY</name>
<evidence type="ECO:0000313" key="9">
    <source>
        <dbReference type="EMBL" id="SIS13168.1"/>
    </source>
</evidence>
<feature type="transmembrane region" description="Helical" evidence="7">
    <location>
        <begin position="21"/>
        <end position="38"/>
    </location>
</feature>
<dbReference type="InterPro" id="IPR000515">
    <property type="entry name" value="MetI-like"/>
</dbReference>
<evidence type="ECO:0000256" key="7">
    <source>
        <dbReference type="RuleBase" id="RU363032"/>
    </source>
</evidence>
<dbReference type="Gene3D" id="1.10.3720.10">
    <property type="entry name" value="MetI-like"/>
    <property type="match status" value="1"/>
</dbReference>
<evidence type="ECO:0000256" key="3">
    <source>
        <dbReference type="ARBA" id="ARBA00022475"/>
    </source>
</evidence>
<dbReference type="PROSITE" id="PS50928">
    <property type="entry name" value="ABC_TM1"/>
    <property type="match status" value="1"/>
</dbReference>
<dbReference type="PANTHER" id="PTHR30043">
    <property type="entry name" value="PHOSPHONATES TRANSPORT SYSTEM PERMEASE PROTEIN"/>
    <property type="match status" value="1"/>
</dbReference>
<evidence type="ECO:0000256" key="1">
    <source>
        <dbReference type="ARBA" id="ARBA00004651"/>
    </source>
</evidence>
<feature type="transmembrane region" description="Helical" evidence="7">
    <location>
        <begin position="126"/>
        <end position="149"/>
    </location>
</feature>
<dbReference type="RefSeq" id="WP_076610177.1">
    <property type="nucleotide sequence ID" value="NZ_FTNR01000013.1"/>
</dbReference>
<dbReference type="Pfam" id="PF00528">
    <property type="entry name" value="BPD_transp_1"/>
    <property type="match status" value="1"/>
</dbReference>
<reference evidence="10" key="1">
    <citation type="submission" date="2017-01" db="EMBL/GenBank/DDBJ databases">
        <authorList>
            <person name="Varghese N."/>
            <person name="Submissions S."/>
        </authorList>
    </citation>
    <scope>NUCLEOTIDE SEQUENCE [LARGE SCALE GENOMIC DNA]</scope>
    <source>
        <strain evidence="10">type strain: HArc-</strain>
    </source>
</reference>
<dbReference type="OrthoDB" id="147175at2157"/>
<dbReference type="Proteomes" id="UP000185936">
    <property type="component" value="Unassembled WGS sequence"/>
</dbReference>
<keyword evidence="2 7" id="KW-0813">Transport</keyword>
<evidence type="ECO:0000256" key="6">
    <source>
        <dbReference type="ARBA" id="ARBA00023136"/>
    </source>
</evidence>
<dbReference type="EMBL" id="FTNR01000013">
    <property type="protein sequence ID" value="SIS13168.1"/>
    <property type="molecule type" value="Genomic_DNA"/>
</dbReference>
<accession>A0A1N7GKZ4</accession>
<dbReference type="GO" id="GO:0005886">
    <property type="term" value="C:plasma membrane"/>
    <property type="evidence" value="ECO:0007669"/>
    <property type="project" value="UniProtKB-SubCell"/>
</dbReference>
<gene>
    <name evidence="9" type="ORF">SAMN05421752_1136</name>
</gene>